<evidence type="ECO:0000313" key="1">
    <source>
        <dbReference type="EMBL" id="STY45148.1"/>
    </source>
</evidence>
<proteinExistence type="predicted"/>
<gene>
    <name evidence="1" type="ORF">NCTC10815_02523</name>
</gene>
<evidence type="ECO:0000313" key="2">
    <source>
        <dbReference type="Proteomes" id="UP000254879"/>
    </source>
</evidence>
<dbReference type="Proteomes" id="UP000254879">
    <property type="component" value="Unassembled WGS sequence"/>
</dbReference>
<protein>
    <recommendedName>
        <fullName evidence="3">YesK-like protein</fullName>
    </recommendedName>
</protein>
<dbReference type="RefSeq" id="WP_003757618.1">
    <property type="nucleotide sequence ID" value="NZ_CABKNG010000002.1"/>
</dbReference>
<dbReference type="EMBL" id="UGPG01000001">
    <property type="protein sequence ID" value="STY45148.1"/>
    <property type="molecule type" value="Genomic_DNA"/>
</dbReference>
<evidence type="ECO:0008006" key="3">
    <source>
        <dbReference type="Google" id="ProtNLM"/>
    </source>
</evidence>
<organism evidence="1 2">
    <name type="scientific">Listeria grayi</name>
    <name type="common">Listeria murrayi</name>
    <dbReference type="NCBI Taxonomy" id="1641"/>
    <lineage>
        <taxon>Bacteria</taxon>
        <taxon>Bacillati</taxon>
        <taxon>Bacillota</taxon>
        <taxon>Bacilli</taxon>
        <taxon>Bacillales</taxon>
        <taxon>Listeriaceae</taxon>
        <taxon>Listeria</taxon>
    </lineage>
</organism>
<sequence length="83" mass="9517">MGNETVLIILFIISFIAAQIFLYKWPNSYRIRFRFVFIVSLVALLVGAFFSALVIGNAYLLVIMVAFIGSWLTGTFRRKFSSR</sequence>
<name>A0A378MFQ1_LISGR</name>
<dbReference type="AlphaFoldDB" id="A0A378MFQ1"/>
<accession>A0A378MFQ1</accession>
<reference evidence="1 2" key="1">
    <citation type="submission" date="2018-06" db="EMBL/GenBank/DDBJ databases">
        <authorList>
            <consortium name="Pathogen Informatics"/>
            <person name="Doyle S."/>
        </authorList>
    </citation>
    <scope>NUCLEOTIDE SEQUENCE [LARGE SCALE GENOMIC DNA]</scope>
    <source>
        <strain evidence="2">NCTC 10815</strain>
    </source>
</reference>